<accession>A0A4U0RWF2</accession>
<organism evidence="3 4">
    <name type="scientific">Actinacidiphila oryziradicis</name>
    <dbReference type="NCBI Taxonomy" id="2571141"/>
    <lineage>
        <taxon>Bacteria</taxon>
        <taxon>Bacillati</taxon>
        <taxon>Actinomycetota</taxon>
        <taxon>Actinomycetes</taxon>
        <taxon>Kitasatosporales</taxon>
        <taxon>Streptomycetaceae</taxon>
        <taxon>Actinacidiphila</taxon>
    </lineage>
</organism>
<evidence type="ECO:0000313" key="3">
    <source>
        <dbReference type="EMBL" id="TKA00624.1"/>
    </source>
</evidence>
<evidence type="ECO:0000313" key="4">
    <source>
        <dbReference type="Proteomes" id="UP000305778"/>
    </source>
</evidence>
<sequence>MASVAPLPKPELPPSDPTAIPSSEELVESWTTIVLGYTRVARVLTAKVEHATGMPGRSFDVLVRLLRAGDQPVSLTKLTRTISFSSGGFTKLADRLEQAGLIERQPSTSDRRVTNAVLTPTGRAQAEQALAVFVAELRELVVPRLGADGLRVLAGYMEQLGGDEPCED</sequence>
<dbReference type="EMBL" id="SUMC01000082">
    <property type="protein sequence ID" value="TKA00624.1"/>
    <property type="molecule type" value="Genomic_DNA"/>
</dbReference>
<proteinExistence type="predicted"/>
<evidence type="ECO:0000259" key="2">
    <source>
        <dbReference type="PROSITE" id="PS50995"/>
    </source>
</evidence>
<dbReference type="PROSITE" id="PS50995">
    <property type="entry name" value="HTH_MARR_2"/>
    <property type="match status" value="1"/>
</dbReference>
<dbReference type="InterPro" id="IPR000835">
    <property type="entry name" value="HTH_MarR-typ"/>
</dbReference>
<dbReference type="AlphaFoldDB" id="A0A4U0RWF2"/>
<protein>
    <submittedName>
        <fullName evidence="3">MarR family transcriptional regulator</fullName>
    </submittedName>
</protein>
<dbReference type="OrthoDB" id="5295456at2"/>
<dbReference type="InterPro" id="IPR036390">
    <property type="entry name" value="WH_DNA-bd_sf"/>
</dbReference>
<dbReference type="PRINTS" id="PR00598">
    <property type="entry name" value="HTHMARR"/>
</dbReference>
<dbReference type="PANTHER" id="PTHR33164">
    <property type="entry name" value="TRANSCRIPTIONAL REGULATOR, MARR FAMILY"/>
    <property type="match status" value="1"/>
</dbReference>
<dbReference type="SUPFAM" id="SSF46785">
    <property type="entry name" value="Winged helix' DNA-binding domain"/>
    <property type="match status" value="1"/>
</dbReference>
<dbReference type="Gene3D" id="1.10.10.10">
    <property type="entry name" value="Winged helix-like DNA-binding domain superfamily/Winged helix DNA-binding domain"/>
    <property type="match status" value="1"/>
</dbReference>
<dbReference type="InterPro" id="IPR036388">
    <property type="entry name" value="WH-like_DNA-bd_sf"/>
</dbReference>
<dbReference type="Proteomes" id="UP000305778">
    <property type="component" value="Unassembled WGS sequence"/>
</dbReference>
<keyword evidence="4" id="KW-1185">Reference proteome</keyword>
<gene>
    <name evidence="3" type="ORF">FCI23_42265</name>
</gene>
<feature type="domain" description="HTH marR-type" evidence="2">
    <location>
        <begin position="30"/>
        <end position="162"/>
    </location>
</feature>
<dbReference type="Pfam" id="PF01047">
    <property type="entry name" value="MarR"/>
    <property type="match status" value="1"/>
</dbReference>
<dbReference type="InterPro" id="IPR039422">
    <property type="entry name" value="MarR/SlyA-like"/>
</dbReference>
<comment type="caution">
    <text evidence="3">The sequence shown here is derived from an EMBL/GenBank/DDBJ whole genome shotgun (WGS) entry which is preliminary data.</text>
</comment>
<feature type="region of interest" description="Disordered" evidence="1">
    <location>
        <begin position="1"/>
        <end position="21"/>
    </location>
</feature>
<dbReference type="GO" id="GO:0003700">
    <property type="term" value="F:DNA-binding transcription factor activity"/>
    <property type="evidence" value="ECO:0007669"/>
    <property type="project" value="InterPro"/>
</dbReference>
<evidence type="ECO:0000256" key="1">
    <source>
        <dbReference type="SAM" id="MobiDB-lite"/>
    </source>
</evidence>
<dbReference type="PANTHER" id="PTHR33164:SF43">
    <property type="entry name" value="HTH-TYPE TRANSCRIPTIONAL REPRESSOR YETL"/>
    <property type="match status" value="1"/>
</dbReference>
<name>A0A4U0RWF2_9ACTN</name>
<feature type="compositionally biased region" description="Pro residues" evidence="1">
    <location>
        <begin position="7"/>
        <end position="16"/>
    </location>
</feature>
<dbReference type="RefSeq" id="WP_136729381.1">
    <property type="nucleotide sequence ID" value="NZ_JAOPYF010000108.1"/>
</dbReference>
<reference evidence="3 4" key="1">
    <citation type="submission" date="2019-04" db="EMBL/GenBank/DDBJ databases">
        <title>Streptomyces oryziradicis sp. nov., a novel actinomycete isolated from rhizosphere soil of rice (Oryza sativa L.).</title>
        <authorList>
            <person name="Li C."/>
        </authorList>
    </citation>
    <scope>NUCLEOTIDE SEQUENCE [LARGE SCALE GENOMIC DNA]</scope>
    <source>
        <strain evidence="3 4">NEAU-C40</strain>
    </source>
</reference>
<dbReference type="SMART" id="SM00347">
    <property type="entry name" value="HTH_MARR"/>
    <property type="match status" value="1"/>
</dbReference>
<dbReference type="GO" id="GO:0006950">
    <property type="term" value="P:response to stress"/>
    <property type="evidence" value="ECO:0007669"/>
    <property type="project" value="TreeGrafter"/>
</dbReference>